<evidence type="ECO:0000313" key="3">
    <source>
        <dbReference type="Proteomes" id="UP001521222"/>
    </source>
</evidence>
<dbReference type="Proteomes" id="UP001521222">
    <property type="component" value="Unassembled WGS sequence"/>
</dbReference>
<accession>A0ABR3QJR0</accession>
<proteinExistence type="predicted"/>
<dbReference type="PANTHER" id="PTHR28009:SF1">
    <property type="entry name" value="PHEROMONE ALPHA FACTOR RECEPTOR"/>
    <property type="match status" value="1"/>
</dbReference>
<feature type="transmembrane region" description="Helical" evidence="1">
    <location>
        <begin position="50"/>
        <end position="71"/>
    </location>
</feature>
<sequence length="196" mass="21733">MRDTDKLSALSYITQAVTILLYSFVFVWKLGYAVVQRRRLKMQQFGPMQIVFIMGCQTLIIPALFTAASFLRPVTDKIPEVGTLVITILCVFLPLSAIWAGVANDSAIAYRGPDAHHHLINSQFGRNGAGTVTSSTTAFDKSRQMSCSTCSYVKKTEDFDLSEYSPAGRGGITEDDGIHVDHEYTVHHETIPLERV</sequence>
<feature type="transmembrane region" description="Helical" evidence="1">
    <location>
        <begin position="12"/>
        <end position="30"/>
    </location>
</feature>
<gene>
    <name evidence="2" type="primary">STE2</name>
    <name evidence="2" type="ORF">SLS59_009944</name>
</gene>
<name>A0ABR3QJR0_9PLEO</name>
<evidence type="ECO:0000256" key="1">
    <source>
        <dbReference type="SAM" id="Phobius"/>
    </source>
</evidence>
<keyword evidence="3" id="KW-1185">Reference proteome</keyword>
<dbReference type="PANTHER" id="PTHR28009">
    <property type="entry name" value="PHEROMONE ALPHA FACTOR RECEPTOR"/>
    <property type="match status" value="1"/>
</dbReference>
<keyword evidence="1" id="KW-0812">Transmembrane</keyword>
<dbReference type="EMBL" id="JAKIXB020000050">
    <property type="protein sequence ID" value="KAL1592062.1"/>
    <property type="molecule type" value="Genomic_DNA"/>
</dbReference>
<keyword evidence="1" id="KW-1133">Transmembrane helix</keyword>
<protein>
    <submittedName>
        <fullName evidence="2">Pheromone alpha factor receptor</fullName>
    </submittedName>
</protein>
<evidence type="ECO:0000313" key="2">
    <source>
        <dbReference type="EMBL" id="KAL1592062.1"/>
    </source>
</evidence>
<dbReference type="InterPro" id="IPR000366">
    <property type="entry name" value="GPCR_STE2"/>
</dbReference>
<comment type="caution">
    <text evidence="2">The sequence shown here is derived from an EMBL/GenBank/DDBJ whole genome shotgun (WGS) entry which is preliminary data.</text>
</comment>
<feature type="transmembrane region" description="Helical" evidence="1">
    <location>
        <begin position="83"/>
        <end position="102"/>
    </location>
</feature>
<reference evidence="2 3" key="1">
    <citation type="submission" date="2024-02" db="EMBL/GenBank/DDBJ databases">
        <title>De novo assembly and annotation of 12 fungi associated with fruit tree decline syndrome in Ontario, Canada.</title>
        <authorList>
            <person name="Sulman M."/>
            <person name="Ellouze W."/>
            <person name="Ilyukhin E."/>
        </authorList>
    </citation>
    <scope>NUCLEOTIDE SEQUENCE [LARGE SCALE GENOMIC DNA]</scope>
    <source>
        <strain evidence="2 3">M97-236</strain>
    </source>
</reference>
<keyword evidence="1" id="KW-0472">Membrane</keyword>
<dbReference type="Pfam" id="PF02116">
    <property type="entry name" value="STE2"/>
    <property type="match status" value="1"/>
</dbReference>
<organism evidence="2 3">
    <name type="scientific">Nothophoma quercina</name>
    <dbReference type="NCBI Taxonomy" id="749835"/>
    <lineage>
        <taxon>Eukaryota</taxon>
        <taxon>Fungi</taxon>
        <taxon>Dikarya</taxon>
        <taxon>Ascomycota</taxon>
        <taxon>Pezizomycotina</taxon>
        <taxon>Dothideomycetes</taxon>
        <taxon>Pleosporomycetidae</taxon>
        <taxon>Pleosporales</taxon>
        <taxon>Pleosporineae</taxon>
        <taxon>Didymellaceae</taxon>
        <taxon>Nothophoma</taxon>
    </lineage>
</organism>
<dbReference type="PRINTS" id="PR00250">
    <property type="entry name" value="GPCRSTE2"/>
</dbReference>
<keyword evidence="2" id="KW-0675">Receptor</keyword>